<evidence type="ECO:0000256" key="4">
    <source>
        <dbReference type="ARBA" id="ARBA00022691"/>
    </source>
</evidence>
<keyword evidence="3 6" id="KW-0808">Transferase</keyword>
<evidence type="ECO:0000313" key="10">
    <source>
        <dbReference type="Proteomes" id="UP001209570"/>
    </source>
</evidence>
<comment type="similarity">
    <text evidence="6 7">Belongs to the class I-like SAM-binding methyltransferase superfamily. rRNA adenine N(6)-methyltransferase family.</text>
</comment>
<dbReference type="GO" id="GO:0000179">
    <property type="term" value="F:rRNA (adenine-N6,N6-)-dimethyltransferase activity"/>
    <property type="evidence" value="ECO:0007669"/>
    <property type="project" value="UniProtKB-UniRule"/>
</dbReference>
<sequence length="368" mass="40699">MRLLVSRRAAFLPVNTALSRAFSRGRDAAASERHVAKIQTTPHLKRKLGQHLLITEKILTDIVDAAALPSIIQEKQRDAGSQAVVRVLEIGPGTGNLTSALLAVSPAVHVHSVEYDARMVERLQARFQADDARLLIENCDFEDFEFGSGDDAPHVDACVANIPYQLSSLVISRLTNYMYRYPSQLRCAVLLVQDEFAQRLLAQPGTQNYSRLSVNTALIADVTSVVKVGRNHFLPPPKVDSRVIKLTPKAVASQDGAALLPADADQSLFFQRFDTLLRVVFLRKNKTLRAALLNNTARSLMVDSDGQPIDKTVDRDQLSGIVEESLAALELTTKRAVQLPVQDFVGLMAQLKTRGILFRPSDTRHFRD</sequence>
<dbReference type="Proteomes" id="UP001209570">
    <property type="component" value="Unassembled WGS sequence"/>
</dbReference>
<dbReference type="EC" id="2.1.1.-" evidence="7"/>
<feature type="binding site" evidence="6">
    <location>
        <position position="91"/>
    </location>
    <ligand>
        <name>S-adenosyl-L-methionine</name>
        <dbReference type="ChEBI" id="CHEBI:59789"/>
    </ligand>
</feature>
<dbReference type="InterPro" id="IPR020598">
    <property type="entry name" value="rRNA_Ade_methylase_Trfase_N"/>
</dbReference>
<accession>A0AAD5QCW4</accession>
<evidence type="ECO:0000256" key="7">
    <source>
        <dbReference type="RuleBase" id="RU362106"/>
    </source>
</evidence>
<dbReference type="Pfam" id="PF00398">
    <property type="entry name" value="RrnaAD"/>
    <property type="match status" value="1"/>
</dbReference>
<feature type="binding site" evidence="6">
    <location>
        <position position="114"/>
    </location>
    <ligand>
        <name>S-adenosyl-L-methionine</name>
        <dbReference type="ChEBI" id="CHEBI:59789"/>
    </ligand>
</feature>
<feature type="domain" description="Ribosomal RNA adenine methylase transferase N-terminal" evidence="8">
    <location>
        <begin position="58"/>
        <end position="250"/>
    </location>
</feature>
<evidence type="ECO:0000259" key="8">
    <source>
        <dbReference type="SMART" id="SM00650"/>
    </source>
</evidence>
<dbReference type="GO" id="GO:0003723">
    <property type="term" value="F:RNA binding"/>
    <property type="evidence" value="ECO:0007669"/>
    <property type="project" value="UniProtKB-UniRule"/>
</dbReference>
<evidence type="ECO:0000256" key="1">
    <source>
        <dbReference type="ARBA" id="ARBA00022552"/>
    </source>
</evidence>
<name>A0AAD5QCW4_PYTIN</name>
<organism evidence="9 10">
    <name type="scientific">Pythium insidiosum</name>
    <name type="common">Pythiosis disease agent</name>
    <dbReference type="NCBI Taxonomy" id="114742"/>
    <lineage>
        <taxon>Eukaryota</taxon>
        <taxon>Sar</taxon>
        <taxon>Stramenopiles</taxon>
        <taxon>Oomycota</taxon>
        <taxon>Peronosporomycetes</taxon>
        <taxon>Pythiales</taxon>
        <taxon>Pythiaceae</taxon>
        <taxon>Pythium</taxon>
    </lineage>
</organism>
<feature type="binding site" evidence="6">
    <location>
        <position position="53"/>
    </location>
    <ligand>
        <name>S-adenosyl-L-methionine</name>
        <dbReference type="ChEBI" id="CHEBI:59789"/>
    </ligand>
</feature>
<feature type="binding site" evidence="6">
    <location>
        <position position="140"/>
    </location>
    <ligand>
        <name>S-adenosyl-L-methionine</name>
        <dbReference type="ChEBI" id="CHEBI:59789"/>
    </ligand>
</feature>
<evidence type="ECO:0000256" key="5">
    <source>
        <dbReference type="ARBA" id="ARBA00022884"/>
    </source>
</evidence>
<dbReference type="PANTHER" id="PTHR11727:SF7">
    <property type="entry name" value="DIMETHYLADENOSINE TRANSFERASE-RELATED"/>
    <property type="match status" value="1"/>
</dbReference>
<protein>
    <recommendedName>
        <fullName evidence="7">rRNA adenine N(6)-methyltransferase</fullName>
        <ecNumber evidence="7">2.1.1.-</ecNumber>
    </recommendedName>
</protein>
<proteinExistence type="inferred from homology"/>
<dbReference type="InterPro" id="IPR029063">
    <property type="entry name" value="SAM-dependent_MTases_sf"/>
</dbReference>
<evidence type="ECO:0000313" key="9">
    <source>
        <dbReference type="EMBL" id="KAJ0409582.1"/>
    </source>
</evidence>
<evidence type="ECO:0000256" key="2">
    <source>
        <dbReference type="ARBA" id="ARBA00022603"/>
    </source>
</evidence>
<comment type="caution">
    <text evidence="9">The sequence shown here is derived from an EMBL/GenBank/DDBJ whole genome shotgun (WGS) entry which is preliminary data.</text>
</comment>
<dbReference type="AlphaFoldDB" id="A0AAD5QCW4"/>
<reference evidence="9" key="1">
    <citation type="submission" date="2021-12" db="EMBL/GenBank/DDBJ databases">
        <title>Prjna785345.</title>
        <authorList>
            <person name="Rujirawat T."/>
            <person name="Krajaejun T."/>
        </authorList>
    </citation>
    <scope>NUCLEOTIDE SEQUENCE</scope>
    <source>
        <strain evidence="9">Pi057C3</strain>
    </source>
</reference>
<dbReference type="PANTHER" id="PTHR11727">
    <property type="entry name" value="DIMETHYLADENOSINE TRANSFERASE"/>
    <property type="match status" value="1"/>
</dbReference>
<keyword evidence="5 6" id="KW-0694">RNA-binding</keyword>
<dbReference type="SUPFAM" id="SSF53335">
    <property type="entry name" value="S-adenosyl-L-methionine-dependent methyltransferases"/>
    <property type="match status" value="1"/>
</dbReference>
<dbReference type="PROSITE" id="PS01131">
    <property type="entry name" value="RRNA_A_DIMETH"/>
    <property type="match status" value="1"/>
</dbReference>
<dbReference type="NCBIfam" id="TIGR00755">
    <property type="entry name" value="ksgA"/>
    <property type="match status" value="1"/>
</dbReference>
<evidence type="ECO:0000256" key="3">
    <source>
        <dbReference type="ARBA" id="ARBA00022679"/>
    </source>
</evidence>
<gene>
    <name evidence="9" type="ORF">P43SY_008454</name>
</gene>
<dbReference type="CDD" id="cd02440">
    <property type="entry name" value="AdoMet_MTases"/>
    <property type="match status" value="1"/>
</dbReference>
<dbReference type="Gene3D" id="3.40.50.150">
    <property type="entry name" value="Vaccinia Virus protein VP39"/>
    <property type="match status" value="1"/>
</dbReference>
<dbReference type="SMART" id="SM00650">
    <property type="entry name" value="rADc"/>
    <property type="match status" value="1"/>
</dbReference>
<keyword evidence="4 6" id="KW-0949">S-adenosyl-L-methionine</keyword>
<keyword evidence="1 7" id="KW-0698">rRNA processing</keyword>
<dbReference type="EMBL" id="JAKCXM010000003">
    <property type="protein sequence ID" value="KAJ0409582.1"/>
    <property type="molecule type" value="Genomic_DNA"/>
</dbReference>
<keyword evidence="2 6" id="KW-0489">Methyltransferase</keyword>
<keyword evidence="10" id="KW-1185">Reference proteome</keyword>
<dbReference type="InterPro" id="IPR020596">
    <property type="entry name" value="rRNA_Ade_Mease_Trfase_CS"/>
</dbReference>
<feature type="binding site" evidence="6">
    <location>
        <position position="161"/>
    </location>
    <ligand>
        <name>S-adenosyl-L-methionine</name>
        <dbReference type="ChEBI" id="CHEBI:59789"/>
    </ligand>
</feature>
<dbReference type="Gene3D" id="1.10.8.480">
    <property type="match status" value="1"/>
</dbReference>
<dbReference type="PROSITE" id="PS51689">
    <property type="entry name" value="SAM_RNA_A_N6_MT"/>
    <property type="match status" value="1"/>
</dbReference>
<dbReference type="InterPro" id="IPR011530">
    <property type="entry name" value="rRNA_adenine_dimethylase"/>
</dbReference>
<feature type="binding site" evidence="6">
    <location>
        <position position="51"/>
    </location>
    <ligand>
        <name>S-adenosyl-L-methionine</name>
        <dbReference type="ChEBI" id="CHEBI:59789"/>
    </ligand>
</feature>
<evidence type="ECO:0000256" key="6">
    <source>
        <dbReference type="PROSITE-ProRule" id="PRU01026"/>
    </source>
</evidence>
<dbReference type="InterPro" id="IPR001737">
    <property type="entry name" value="KsgA/Erm"/>
</dbReference>